<evidence type="ECO:0000256" key="8">
    <source>
        <dbReference type="ARBA" id="ARBA00081162"/>
    </source>
</evidence>
<reference evidence="11" key="1">
    <citation type="submission" date="2022-01" db="EMBL/GenBank/DDBJ databases">
        <authorList>
            <person name="King R."/>
        </authorList>
    </citation>
    <scope>NUCLEOTIDE SEQUENCE</scope>
</reference>
<evidence type="ECO:0000256" key="6">
    <source>
        <dbReference type="ARBA" id="ARBA00066150"/>
    </source>
</evidence>
<dbReference type="PROSITE" id="PS50196">
    <property type="entry name" value="RANBD1"/>
    <property type="match status" value="1"/>
</dbReference>
<keyword evidence="2" id="KW-0597">Phosphoprotein</keyword>
<comment type="similarity">
    <text evidence="5">Belongs to the RANBP1 family.</text>
</comment>
<keyword evidence="1" id="KW-0343">GTPase activation</keyword>
<name>A0A9P0DEJ2_PHACE</name>
<dbReference type="Proteomes" id="UP001153737">
    <property type="component" value="Chromosome 11"/>
</dbReference>
<proteinExistence type="inferred from homology"/>
<keyword evidence="3" id="KW-0007">Acetylation</keyword>
<keyword evidence="12" id="KW-1185">Reference proteome</keyword>
<dbReference type="GO" id="GO:0006913">
    <property type="term" value="P:nucleocytoplasmic transport"/>
    <property type="evidence" value="ECO:0007669"/>
    <property type="project" value="InterPro"/>
</dbReference>
<evidence type="ECO:0000259" key="10">
    <source>
        <dbReference type="PROSITE" id="PS50196"/>
    </source>
</evidence>
<dbReference type="FunFam" id="2.30.29.30:FF:000824">
    <property type="entry name" value="Ran-specific GTPase-activating protein"/>
    <property type="match status" value="1"/>
</dbReference>
<protein>
    <recommendedName>
        <fullName evidence="7">Ran-specific GTPase-activating protein</fullName>
    </recommendedName>
    <alternativeName>
        <fullName evidence="8">Ran-binding protein 1</fullName>
    </alternativeName>
</protein>
<dbReference type="OrthoDB" id="199913at2759"/>
<evidence type="ECO:0000313" key="12">
    <source>
        <dbReference type="Proteomes" id="UP001153737"/>
    </source>
</evidence>
<dbReference type="SMART" id="SM00160">
    <property type="entry name" value="RanBD"/>
    <property type="match status" value="1"/>
</dbReference>
<dbReference type="AlphaFoldDB" id="A0A9P0DEJ2"/>
<dbReference type="InterPro" id="IPR000156">
    <property type="entry name" value="Ran_bind_dom"/>
</dbReference>
<dbReference type="Gene3D" id="2.30.29.30">
    <property type="entry name" value="Pleckstrin-homology domain (PH domain)/Phosphotyrosine-binding domain (PTB)"/>
    <property type="match status" value="1"/>
</dbReference>
<feature type="region of interest" description="Disordered" evidence="9">
    <location>
        <begin position="183"/>
        <end position="210"/>
    </location>
</feature>
<evidence type="ECO:0000256" key="1">
    <source>
        <dbReference type="ARBA" id="ARBA00022468"/>
    </source>
</evidence>
<evidence type="ECO:0000256" key="9">
    <source>
        <dbReference type="SAM" id="MobiDB-lite"/>
    </source>
</evidence>
<dbReference type="InterPro" id="IPR045255">
    <property type="entry name" value="RanBP1-like"/>
</dbReference>
<gene>
    <name evidence="11" type="ORF">PHAECO_LOCUS2420</name>
</gene>
<evidence type="ECO:0000256" key="7">
    <source>
        <dbReference type="ARBA" id="ARBA00067380"/>
    </source>
</evidence>
<sequence>MRMSEGEIIEASPEKDRRQSEGSDTEFDPQFKPIITLPEVEVTTNEENETVLLNIRAKLYRFDSVSEPPEWKERGTGELKLLKHNEASSMRIVMRRDKTLKVCANHFITPWMELKPSAGSEKAFVYTVLADFADERPKSECLAVKFATIENALLFKKKFEEAKEILTTECDLYNGKGDQENEAAEECENVSVNKSKDESEDEECNEVTQKISELEVSANKN</sequence>
<reference evidence="11" key="2">
    <citation type="submission" date="2022-10" db="EMBL/GenBank/DDBJ databases">
        <authorList>
            <consortium name="ENA_rothamsted_submissions"/>
            <consortium name="culmorum"/>
            <person name="King R."/>
        </authorList>
    </citation>
    <scope>NUCLEOTIDE SEQUENCE</scope>
</reference>
<feature type="domain" description="RanBD1" evidence="10">
    <location>
        <begin position="30"/>
        <end position="168"/>
    </location>
</feature>
<accession>A0A9P0DEJ2</accession>
<dbReference type="GO" id="GO:0005737">
    <property type="term" value="C:cytoplasm"/>
    <property type="evidence" value="ECO:0007669"/>
    <property type="project" value="TreeGrafter"/>
</dbReference>
<comment type="subunit">
    <text evidence="6">Interacts with RAN (via C-terminus of GTP-bound form) but not with GDP-bound RAN. Identified in a complex composed of RAN, RANGAP1 and RANBP1. Identified in a complex that contains TNPO1, RAN and RANBP1. Identified in a complex that contains CSE1L, KPNA2, RAN and RANBP1. Identified in a complex with nucleotide-free RAN and RCC1.</text>
</comment>
<dbReference type="PANTHER" id="PTHR23138:SF94">
    <property type="entry name" value="RAN BINDING PROTEIN 1"/>
    <property type="match status" value="1"/>
</dbReference>
<dbReference type="GO" id="GO:0005096">
    <property type="term" value="F:GTPase activator activity"/>
    <property type="evidence" value="ECO:0007669"/>
    <property type="project" value="UniProtKB-KW"/>
</dbReference>
<dbReference type="InterPro" id="IPR045256">
    <property type="entry name" value="RanBP1_RanBD"/>
</dbReference>
<evidence type="ECO:0000256" key="5">
    <source>
        <dbReference type="ARBA" id="ARBA00061276"/>
    </source>
</evidence>
<feature type="region of interest" description="Disordered" evidence="9">
    <location>
        <begin position="1"/>
        <end position="30"/>
    </location>
</feature>
<dbReference type="SUPFAM" id="SSF50729">
    <property type="entry name" value="PH domain-like"/>
    <property type="match status" value="1"/>
</dbReference>
<evidence type="ECO:0000256" key="3">
    <source>
        <dbReference type="ARBA" id="ARBA00022990"/>
    </source>
</evidence>
<dbReference type="GO" id="GO:0005643">
    <property type="term" value="C:nuclear pore"/>
    <property type="evidence" value="ECO:0007669"/>
    <property type="project" value="TreeGrafter"/>
</dbReference>
<evidence type="ECO:0000313" key="11">
    <source>
        <dbReference type="EMBL" id="CAH1118368.1"/>
    </source>
</evidence>
<dbReference type="InterPro" id="IPR011993">
    <property type="entry name" value="PH-like_dom_sf"/>
</dbReference>
<evidence type="ECO:0000256" key="2">
    <source>
        <dbReference type="ARBA" id="ARBA00022553"/>
    </source>
</evidence>
<dbReference type="PANTHER" id="PTHR23138">
    <property type="entry name" value="RAN BINDING PROTEIN"/>
    <property type="match status" value="1"/>
</dbReference>
<evidence type="ECO:0000256" key="4">
    <source>
        <dbReference type="ARBA" id="ARBA00056716"/>
    </source>
</evidence>
<dbReference type="EMBL" id="OU896717">
    <property type="protein sequence ID" value="CAH1118368.1"/>
    <property type="molecule type" value="Genomic_DNA"/>
</dbReference>
<organism evidence="11 12">
    <name type="scientific">Phaedon cochleariae</name>
    <name type="common">Mustard beetle</name>
    <dbReference type="NCBI Taxonomy" id="80249"/>
    <lineage>
        <taxon>Eukaryota</taxon>
        <taxon>Metazoa</taxon>
        <taxon>Ecdysozoa</taxon>
        <taxon>Arthropoda</taxon>
        <taxon>Hexapoda</taxon>
        <taxon>Insecta</taxon>
        <taxon>Pterygota</taxon>
        <taxon>Neoptera</taxon>
        <taxon>Endopterygota</taxon>
        <taxon>Coleoptera</taxon>
        <taxon>Polyphaga</taxon>
        <taxon>Cucujiformia</taxon>
        <taxon>Chrysomeloidea</taxon>
        <taxon>Chrysomelidae</taxon>
        <taxon>Chrysomelinae</taxon>
        <taxon>Chrysomelini</taxon>
        <taxon>Phaedon</taxon>
    </lineage>
</organism>
<feature type="compositionally biased region" description="Basic and acidic residues" evidence="9">
    <location>
        <begin position="12"/>
        <end position="21"/>
    </location>
</feature>
<dbReference type="Pfam" id="PF00638">
    <property type="entry name" value="Ran_BP1"/>
    <property type="match status" value="1"/>
</dbReference>
<dbReference type="CDD" id="cd13179">
    <property type="entry name" value="RanBD_RanBP1"/>
    <property type="match status" value="1"/>
</dbReference>
<comment type="function">
    <text evidence="4">Plays a role in RAN-dependent nucleocytoplasmic transport. Alleviates the TNPO1-dependent inhibition of RAN GTPase activity and mediates the dissociation of RAN from proteins involved in transport into the nucleus. Induces a conformation change in the complex formed by XPO1 and RAN that triggers the release of the nuclear export signal of cargo proteins. Promotes the disassembly of the complex formed by RAN and importin beta. Promotes dissociation of RAN from a complex with KPNA2 and CSE1L. Required for normal mitotic spindle assembly and normal progress through mitosis via its effect on RAN. Does not increase the RAN GTPase activity by itself, but increases GTP hydrolysis mediated by RANGAP1. Inhibits RCC1-dependent exchange of RAN-bound GDP by GTP.</text>
</comment>